<comment type="caution">
    <text evidence="1">The sequence shown here is derived from an EMBL/GenBank/DDBJ whole genome shotgun (WGS) entry which is preliminary data.</text>
</comment>
<gene>
    <name evidence="1" type="ORF">LCGC14_2892880</name>
</gene>
<dbReference type="GO" id="GO:0006355">
    <property type="term" value="P:regulation of DNA-templated transcription"/>
    <property type="evidence" value="ECO:0007669"/>
    <property type="project" value="InterPro"/>
</dbReference>
<dbReference type="InterPro" id="IPR010985">
    <property type="entry name" value="Ribbon_hlx_hlx"/>
</dbReference>
<dbReference type="SUPFAM" id="SSF47598">
    <property type="entry name" value="Ribbon-helix-helix"/>
    <property type="match status" value="1"/>
</dbReference>
<dbReference type="AlphaFoldDB" id="A0A0F8XX25"/>
<sequence length="46" mass="5550">MNLKRSYTISFDEETAKKIEAIKEKTRKTYKEIFLEAIETYLEAFE</sequence>
<dbReference type="EMBL" id="LAZR01056749">
    <property type="protein sequence ID" value="KKK73533.1"/>
    <property type="molecule type" value="Genomic_DNA"/>
</dbReference>
<protein>
    <submittedName>
        <fullName evidence="1">Uncharacterized protein</fullName>
    </submittedName>
</protein>
<reference evidence="1" key="1">
    <citation type="journal article" date="2015" name="Nature">
        <title>Complex archaea that bridge the gap between prokaryotes and eukaryotes.</title>
        <authorList>
            <person name="Spang A."/>
            <person name="Saw J.H."/>
            <person name="Jorgensen S.L."/>
            <person name="Zaremba-Niedzwiedzka K."/>
            <person name="Martijn J."/>
            <person name="Lind A.E."/>
            <person name="van Eijk R."/>
            <person name="Schleper C."/>
            <person name="Guy L."/>
            <person name="Ettema T.J."/>
        </authorList>
    </citation>
    <scope>NUCLEOTIDE SEQUENCE</scope>
</reference>
<evidence type="ECO:0000313" key="1">
    <source>
        <dbReference type="EMBL" id="KKK73533.1"/>
    </source>
</evidence>
<accession>A0A0F8XX25</accession>
<organism evidence="1">
    <name type="scientific">marine sediment metagenome</name>
    <dbReference type="NCBI Taxonomy" id="412755"/>
    <lineage>
        <taxon>unclassified sequences</taxon>
        <taxon>metagenomes</taxon>
        <taxon>ecological metagenomes</taxon>
    </lineage>
</organism>
<name>A0A0F8XX25_9ZZZZ</name>
<proteinExistence type="predicted"/>